<dbReference type="VEuPathDB" id="VectorBase:AMIN014413"/>
<reference evidence="2" key="1">
    <citation type="submission" date="2013-03" db="EMBL/GenBank/DDBJ databases">
        <title>The Genome Sequence of Anopheles minimus MINIMUS1.</title>
        <authorList>
            <consortium name="The Broad Institute Genomics Platform"/>
            <person name="Neafsey D.E."/>
            <person name="Walton C."/>
            <person name="Walker B."/>
            <person name="Young S.K."/>
            <person name="Zeng Q."/>
            <person name="Gargeya S."/>
            <person name="Fitzgerald M."/>
            <person name="Haas B."/>
            <person name="Abouelleil A."/>
            <person name="Allen A.W."/>
            <person name="Alvarado L."/>
            <person name="Arachchi H.M."/>
            <person name="Berlin A.M."/>
            <person name="Chapman S.B."/>
            <person name="Gainer-Dewar J."/>
            <person name="Goldberg J."/>
            <person name="Griggs A."/>
            <person name="Gujja S."/>
            <person name="Hansen M."/>
            <person name="Howarth C."/>
            <person name="Imamovic A."/>
            <person name="Ireland A."/>
            <person name="Larimer J."/>
            <person name="McCowan C."/>
            <person name="Murphy C."/>
            <person name="Pearson M."/>
            <person name="Poon T.W."/>
            <person name="Priest M."/>
            <person name="Roberts A."/>
            <person name="Saif S."/>
            <person name="Shea T."/>
            <person name="Sisk P."/>
            <person name="Sykes S."/>
            <person name="Wortman J."/>
            <person name="Nusbaum C."/>
            <person name="Birren B."/>
        </authorList>
    </citation>
    <scope>NUCLEOTIDE SEQUENCE [LARGE SCALE GENOMIC DNA]</scope>
    <source>
        <strain evidence="2">MINIMUS1</strain>
    </source>
</reference>
<reference evidence="1" key="2">
    <citation type="submission" date="2020-05" db="UniProtKB">
        <authorList>
            <consortium name="EnsemblMetazoa"/>
        </authorList>
    </citation>
    <scope>IDENTIFICATION</scope>
    <source>
        <strain evidence="1">MINIMUS1</strain>
    </source>
</reference>
<protein>
    <submittedName>
        <fullName evidence="1">Uncharacterized protein</fullName>
    </submittedName>
</protein>
<sequence>MFGHTGSSAVDEEAAPSSSCPIATVFWVVVLVSQNKGAHTTSIESCCVVCAAC</sequence>
<evidence type="ECO:0000313" key="1">
    <source>
        <dbReference type="EnsemblMetazoa" id="AMIN014413-PA"/>
    </source>
</evidence>
<name>A0A182WNZ4_9DIPT</name>
<evidence type="ECO:0000313" key="2">
    <source>
        <dbReference type="Proteomes" id="UP000075920"/>
    </source>
</evidence>
<dbReference type="EnsemblMetazoa" id="AMIN014413-RA">
    <property type="protein sequence ID" value="AMIN014413-PA"/>
    <property type="gene ID" value="AMIN014413"/>
</dbReference>
<accession>A0A182WNZ4</accession>
<dbReference type="AlphaFoldDB" id="A0A182WNZ4"/>
<dbReference type="Proteomes" id="UP000075920">
    <property type="component" value="Unassembled WGS sequence"/>
</dbReference>
<organism evidence="1 2">
    <name type="scientific">Anopheles minimus</name>
    <dbReference type="NCBI Taxonomy" id="112268"/>
    <lineage>
        <taxon>Eukaryota</taxon>
        <taxon>Metazoa</taxon>
        <taxon>Ecdysozoa</taxon>
        <taxon>Arthropoda</taxon>
        <taxon>Hexapoda</taxon>
        <taxon>Insecta</taxon>
        <taxon>Pterygota</taxon>
        <taxon>Neoptera</taxon>
        <taxon>Endopterygota</taxon>
        <taxon>Diptera</taxon>
        <taxon>Nematocera</taxon>
        <taxon>Culicoidea</taxon>
        <taxon>Culicidae</taxon>
        <taxon>Anophelinae</taxon>
        <taxon>Anopheles</taxon>
    </lineage>
</organism>
<keyword evidence="2" id="KW-1185">Reference proteome</keyword>
<proteinExistence type="predicted"/>